<accession>A0A8J2ZS43</accession>
<dbReference type="Gene3D" id="3.30.70.100">
    <property type="match status" value="1"/>
</dbReference>
<proteinExistence type="predicted"/>
<evidence type="ECO:0000259" key="1">
    <source>
        <dbReference type="PROSITE" id="PS51725"/>
    </source>
</evidence>
<organism evidence="2 3">
    <name type="scientific">Compostibacillus humi</name>
    <dbReference type="NCBI Taxonomy" id="1245525"/>
    <lineage>
        <taxon>Bacteria</taxon>
        <taxon>Bacillati</taxon>
        <taxon>Bacillota</taxon>
        <taxon>Bacilli</taxon>
        <taxon>Bacillales</taxon>
        <taxon>Bacillaceae</taxon>
        <taxon>Compostibacillus</taxon>
    </lineage>
</organism>
<keyword evidence="3" id="KW-1185">Reference proteome</keyword>
<dbReference type="EMBL" id="BMEV01000014">
    <property type="protein sequence ID" value="GGH73198.1"/>
    <property type="molecule type" value="Genomic_DNA"/>
</dbReference>
<gene>
    <name evidence="2" type="ORF">GCM10010978_10840</name>
</gene>
<dbReference type="AlphaFoldDB" id="A0A8J2ZS43"/>
<evidence type="ECO:0000313" key="2">
    <source>
        <dbReference type="EMBL" id="GGH73198.1"/>
    </source>
</evidence>
<dbReference type="Pfam" id="PF03992">
    <property type="entry name" value="ABM"/>
    <property type="match status" value="1"/>
</dbReference>
<sequence length="170" mass="19931">MKGHMTNGTIMFLKKLAEKYKNLDLFLMTGSQGALAYYEHDKKRSIFQAGRSYEIIAESGHLRKAGYVVMNHIPVAEDSKPVFEDNFKKRRQEVDQMPGFLAFRLLRPLKGNTYIVMTQWATETDFENWKKSSAFQKAHDKQAVKQPAYFAERPFATAYWMYKEKENREL</sequence>
<reference evidence="2" key="1">
    <citation type="journal article" date="2014" name="Int. J. Syst. Evol. Microbiol.">
        <title>Complete genome sequence of Corynebacterium casei LMG S-19264T (=DSM 44701T), isolated from a smear-ripened cheese.</title>
        <authorList>
            <consortium name="US DOE Joint Genome Institute (JGI-PGF)"/>
            <person name="Walter F."/>
            <person name="Albersmeier A."/>
            <person name="Kalinowski J."/>
            <person name="Ruckert C."/>
        </authorList>
    </citation>
    <scope>NUCLEOTIDE SEQUENCE</scope>
    <source>
        <strain evidence="2">CGMCC 1.12360</strain>
    </source>
</reference>
<evidence type="ECO:0000313" key="3">
    <source>
        <dbReference type="Proteomes" id="UP000602050"/>
    </source>
</evidence>
<protein>
    <recommendedName>
        <fullName evidence="1">ABM domain-containing protein</fullName>
    </recommendedName>
</protein>
<name>A0A8J2ZS43_9BACI</name>
<dbReference type="InterPro" id="IPR007138">
    <property type="entry name" value="ABM_dom"/>
</dbReference>
<dbReference type="InterPro" id="IPR011008">
    <property type="entry name" value="Dimeric_a/b-barrel"/>
</dbReference>
<dbReference type="SUPFAM" id="SSF54909">
    <property type="entry name" value="Dimeric alpha+beta barrel"/>
    <property type="match status" value="1"/>
</dbReference>
<dbReference type="PROSITE" id="PS51725">
    <property type="entry name" value="ABM"/>
    <property type="match status" value="1"/>
</dbReference>
<dbReference type="InterPro" id="IPR050404">
    <property type="entry name" value="Heme-degrading_MO"/>
</dbReference>
<reference evidence="2" key="2">
    <citation type="submission" date="2020-09" db="EMBL/GenBank/DDBJ databases">
        <authorList>
            <person name="Sun Q."/>
            <person name="Zhou Y."/>
        </authorList>
    </citation>
    <scope>NUCLEOTIDE SEQUENCE</scope>
    <source>
        <strain evidence="2">CGMCC 1.12360</strain>
    </source>
</reference>
<comment type="caution">
    <text evidence="2">The sequence shown here is derived from an EMBL/GenBank/DDBJ whole genome shotgun (WGS) entry which is preliminary data.</text>
</comment>
<dbReference type="PANTHER" id="PTHR34474">
    <property type="entry name" value="SIGNAL TRANSDUCTION PROTEIN TRAP"/>
    <property type="match status" value="1"/>
</dbReference>
<dbReference type="RefSeq" id="WP_188391363.1">
    <property type="nucleotide sequence ID" value="NZ_BMEV01000014.1"/>
</dbReference>
<feature type="domain" description="ABM" evidence="1">
    <location>
        <begin position="67"/>
        <end position="159"/>
    </location>
</feature>
<dbReference type="Proteomes" id="UP000602050">
    <property type="component" value="Unassembled WGS sequence"/>
</dbReference>
<dbReference type="PANTHER" id="PTHR34474:SF2">
    <property type="entry name" value="SIGNAL TRANSDUCTION PROTEIN TRAP"/>
    <property type="match status" value="1"/>
</dbReference>